<dbReference type="PANTHER" id="PTHR42080:SF1">
    <property type="entry name" value="SRR1-LIKE DOMAIN-CONTAINING PROTEIN"/>
    <property type="match status" value="1"/>
</dbReference>
<dbReference type="AlphaFoldDB" id="A0A6G1KNR4"/>
<keyword evidence="4" id="KW-1185">Reference proteome</keyword>
<feature type="compositionally biased region" description="Basic residues" evidence="1">
    <location>
        <begin position="10"/>
        <end position="20"/>
    </location>
</feature>
<dbReference type="OrthoDB" id="5318346at2759"/>
<dbReference type="PANTHER" id="PTHR42080">
    <property type="entry name" value="SRR1 DOMAIN-CONTAINING PROTEIN"/>
    <property type="match status" value="1"/>
</dbReference>
<evidence type="ECO:0000259" key="2">
    <source>
        <dbReference type="Pfam" id="PF07985"/>
    </source>
</evidence>
<feature type="domain" description="SRR1-like" evidence="2">
    <location>
        <begin position="91"/>
        <end position="259"/>
    </location>
</feature>
<dbReference type="Proteomes" id="UP000799428">
    <property type="component" value="Unassembled WGS sequence"/>
</dbReference>
<sequence length="267" mass="30424">MSDQAIAPHTKSRRVKRKKVQASDGWTIVTHAEQKGGAGGKIQEDEGLLRDARVTRMVEGLTVVKMQEDFKKLQARWTETNCAKDFREMLGKKKWDVKEAVCIGIGSFSLDWEHRHRSMWQLVLFLDVVNMASKDPAAISLYAQEPIFTTLDESFLKTLHITVVSNSIETFITDSSFVFAPFVDWHLLLPMFLKNKDPKLYVGNTILDDYSSYASTEEKQKAYEECNGLGKSFLQARDAAKIPEFELHAHALNGLMAYWKQDNQEEG</sequence>
<name>A0A6G1KNR4_9PLEO</name>
<dbReference type="InterPro" id="IPR012942">
    <property type="entry name" value="SRR1-like"/>
</dbReference>
<gene>
    <name evidence="3" type="ORF">K504DRAFT_366688</name>
</gene>
<feature type="region of interest" description="Disordered" evidence="1">
    <location>
        <begin position="1"/>
        <end position="21"/>
    </location>
</feature>
<evidence type="ECO:0000313" key="3">
    <source>
        <dbReference type="EMBL" id="KAF2714479.1"/>
    </source>
</evidence>
<accession>A0A6G1KNR4</accession>
<protein>
    <recommendedName>
        <fullName evidence="2">SRR1-like domain-containing protein</fullName>
    </recommendedName>
</protein>
<dbReference type="Pfam" id="PF07985">
    <property type="entry name" value="SRR1"/>
    <property type="match status" value="1"/>
</dbReference>
<organism evidence="3 4">
    <name type="scientific">Pleomassaria siparia CBS 279.74</name>
    <dbReference type="NCBI Taxonomy" id="1314801"/>
    <lineage>
        <taxon>Eukaryota</taxon>
        <taxon>Fungi</taxon>
        <taxon>Dikarya</taxon>
        <taxon>Ascomycota</taxon>
        <taxon>Pezizomycotina</taxon>
        <taxon>Dothideomycetes</taxon>
        <taxon>Pleosporomycetidae</taxon>
        <taxon>Pleosporales</taxon>
        <taxon>Pleomassariaceae</taxon>
        <taxon>Pleomassaria</taxon>
    </lineage>
</organism>
<proteinExistence type="predicted"/>
<dbReference type="EMBL" id="MU005764">
    <property type="protein sequence ID" value="KAF2714479.1"/>
    <property type="molecule type" value="Genomic_DNA"/>
</dbReference>
<evidence type="ECO:0000256" key="1">
    <source>
        <dbReference type="SAM" id="MobiDB-lite"/>
    </source>
</evidence>
<reference evidence="3" key="1">
    <citation type="journal article" date="2020" name="Stud. Mycol.">
        <title>101 Dothideomycetes genomes: a test case for predicting lifestyles and emergence of pathogens.</title>
        <authorList>
            <person name="Haridas S."/>
            <person name="Albert R."/>
            <person name="Binder M."/>
            <person name="Bloem J."/>
            <person name="Labutti K."/>
            <person name="Salamov A."/>
            <person name="Andreopoulos B."/>
            <person name="Baker S."/>
            <person name="Barry K."/>
            <person name="Bills G."/>
            <person name="Bluhm B."/>
            <person name="Cannon C."/>
            <person name="Castanera R."/>
            <person name="Culley D."/>
            <person name="Daum C."/>
            <person name="Ezra D."/>
            <person name="Gonzalez J."/>
            <person name="Henrissat B."/>
            <person name="Kuo A."/>
            <person name="Liang C."/>
            <person name="Lipzen A."/>
            <person name="Lutzoni F."/>
            <person name="Magnuson J."/>
            <person name="Mondo S."/>
            <person name="Nolan M."/>
            <person name="Ohm R."/>
            <person name="Pangilinan J."/>
            <person name="Park H.-J."/>
            <person name="Ramirez L."/>
            <person name="Alfaro M."/>
            <person name="Sun H."/>
            <person name="Tritt A."/>
            <person name="Yoshinaga Y."/>
            <person name="Zwiers L.-H."/>
            <person name="Turgeon B."/>
            <person name="Goodwin S."/>
            <person name="Spatafora J."/>
            <person name="Crous P."/>
            <person name="Grigoriev I."/>
        </authorList>
    </citation>
    <scope>NUCLEOTIDE SEQUENCE</scope>
    <source>
        <strain evidence="3">CBS 279.74</strain>
    </source>
</reference>
<evidence type="ECO:0000313" key="4">
    <source>
        <dbReference type="Proteomes" id="UP000799428"/>
    </source>
</evidence>